<evidence type="ECO:0000313" key="2">
    <source>
        <dbReference type="Proteomes" id="UP000015241"/>
    </source>
</evidence>
<organism evidence="1 2">
    <name type="scientific">Fomitopsis schrenkii</name>
    <name type="common">Brown rot fungus</name>
    <dbReference type="NCBI Taxonomy" id="2126942"/>
    <lineage>
        <taxon>Eukaryota</taxon>
        <taxon>Fungi</taxon>
        <taxon>Dikarya</taxon>
        <taxon>Basidiomycota</taxon>
        <taxon>Agaricomycotina</taxon>
        <taxon>Agaricomycetes</taxon>
        <taxon>Polyporales</taxon>
        <taxon>Fomitopsis</taxon>
    </lineage>
</organism>
<evidence type="ECO:0000313" key="1">
    <source>
        <dbReference type="EMBL" id="EPT02447.1"/>
    </source>
</evidence>
<name>S8EBU9_FOMSC</name>
<proteinExistence type="predicted"/>
<accession>S8EBU9</accession>
<sequence>MSDSEAEAPSSLSTIAPSAVPSETTFCHVRQGTIPQELCDMIIDLASDDCSTIASCALVSRRWVSRARSHALRSVVFKHPDDITTFLAIIGSPFPGVGSIPRFVRDLTMRQRPDAKKSQIVCRDERMAELLPQLVSLDTLRIEHMRWGKALGVVPAVVDATIDVARRVRGQSTSATSMFFAIALTRVAGLQISQLHLHDVAFYYISDMLRLLSSSSQWSSLCFTSSKLKFLCHFDRETRPIHQEVHVDTFGGDLFGYVQFCVSMRAAHFVNWPFSVSIREVCFGDDTWQWFWPCEAGMLQEEQFEDYLGNMRGSNYHLNSFIKQESPFKRKQAAPSGHARFPNLIVQTFRITGIDLLHPPTQFTQLFIECLWCQFIFPERIYITLPTMDPSEGVDEQQLADCSELDSALMDSVEEEPRPEVVFETSSPAEHLADWSHIVSECLPSLVASEARVGIVCKDEEGCVVAEHWWA</sequence>
<dbReference type="Proteomes" id="UP000015241">
    <property type="component" value="Unassembled WGS sequence"/>
</dbReference>
<dbReference type="InParanoid" id="S8EBU9"/>
<dbReference type="STRING" id="743788.S8EBU9"/>
<keyword evidence="2" id="KW-1185">Reference proteome</keyword>
<reference evidence="1 2" key="1">
    <citation type="journal article" date="2012" name="Science">
        <title>The Paleozoic origin of enzymatic lignin decomposition reconstructed from 31 fungal genomes.</title>
        <authorList>
            <person name="Floudas D."/>
            <person name="Binder M."/>
            <person name="Riley R."/>
            <person name="Barry K."/>
            <person name="Blanchette R.A."/>
            <person name="Henrissat B."/>
            <person name="Martinez A.T."/>
            <person name="Otillar R."/>
            <person name="Spatafora J.W."/>
            <person name="Yadav J.S."/>
            <person name="Aerts A."/>
            <person name="Benoit I."/>
            <person name="Boyd A."/>
            <person name="Carlson A."/>
            <person name="Copeland A."/>
            <person name="Coutinho P.M."/>
            <person name="de Vries R.P."/>
            <person name="Ferreira P."/>
            <person name="Findley K."/>
            <person name="Foster B."/>
            <person name="Gaskell J."/>
            <person name="Glotzer D."/>
            <person name="Gorecki P."/>
            <person name="Heitman J."/>
            <person name="Hesse C."/>
            <person name="Hori C."/>
            <person name="Igarashi K."/>
            <person name="Jurgens J.A."/>
            <person name="Kallen N."/>
            <person name="Kersten P."/>
            <person name="Kohler A."/>
            <person name="Kuees U."/>
            <person name="Kumar T.K.A."/>
            <person name="Kuo A."/>
            <person name="LaButti K."/>
            <person name="Larrondo L.F."/>
            <person name="Lindquist E."/>
            <person name="Ling A."/>
            <person name="Lombard V."/>
            <person name="Lucas S."/>
            <person name="Lundell T."/>
            <person name="Martin R."/>
            <person name="McLaughlin D.J."/>
            <person name="Morgenstern I."/>
            <person name="Morin E."/>
            <person name="Murat C."/>
            <person name="Nagy L.G."/>
            <person name="Nolan M."/>
            <person name="Ohm R.A."/>
            <person name="Patyshakuliyeva A."/>
            <person name="Rokas A."/>
            <person name="Ruiz-Duenas F.J."/>
            <person name="Sabat G."/>
            <person name="Salamov A."/>
            <person name="Samejima M."/>
            <person name="Schmutz J."/>
            <person name="Slot J.C."/>
            <person name="St John F."/>
            <person name="Stenlid J."/>
            <person name="Sun H."/>
            <person name="Sun S."/>
            <person name="Syed K."/>
            <person name="Tsang A."/>
            <person name="Wiebenga A."/>
            <person name="Young D."/>
            <person name="Pisabarro A."/>
            <person name="Eastwood D.C."/>
            <person name="Martin F."/>
            <person name="Cullen D."/>
            <person name="Grigoriev I.V."/>
            <person name="Hibbett D.S."/>
        </authorList>
    </citation>
    <scope>NUCLEOTIDE SEQUENCE</scope>
    <source>
        <strain evidence="2">FP-58527</strain>
    </source>
</reference>
<dbReference type="HOGENOM" id="CLU_580073_0_0_1"/>
<dbReference type="EMBL" id="KE504135">
    <property type="protein sequence ID" value="EPT02447.1"/>
    <property type="molecule type" value="Genomic_DNA"/>
</dbReference>
<dbReference type="AlphaFoldDB" id="S8EBU9"/>
<gene>
    <name evidence="1" type="ORF">FOMPIDRAFT_1047806</name>
</gene>
<dbReference type="OrthoDB" id="2758166at2759"/>
<evidence type="ECO:0008006" key="3">
    <source>
        <dbReference type="Google" id="ProtNLM"/>
    </source>
</evidence>
<protein>
    <recommendedName>
        <fullName evidence="3">F-box domain-containing protein</fullName>
    </recommendedName>
</protein>